<organism evidence="1 3">
    <name type="scientific">Paenibacillus amylolyticus</name>
    <dbReference type="NCBI Taxonomy" id="1451"/>
    <lineage>
        <taxon>Bacteria</taxon>
        <taxon>Bacillati</taxon>
        <taxon>Bacillota</taxon>
        <taxon>Bacilli</taxon>
        <taxon>Bacillales</taxon>
        <taxon>Paenibacillaceae</taxon>
        <taxon>Paenibacillus</taxon>
    </lineage>
</organism>
<dbReference type="Proteomes" id="UP000187134">
    <property type="component" value="Unassembled WGS sequence"/>
</dbReference>
<dbReference type="AlphaFoldDB" id="A0A117I0X2"/>
<dbReference type="RefSeq" id="WP_062834040.1">
    <property type="nucleotide sequence ID" value="NZ_BCNV01000001.1"/>
</dbReference>
<dbReference type="InterPro" id="IPR005358">
    <property type="entry name" value="Puta_zinc/iron-chelating_dom"/>
</dbReference>
<evidence type="ECO:0000313" key="4">
    <source>
        <dbReference type="Proteomes" id="UP000187134"/>
    </source>
</evidence>
<sequence>MECRTGCAACCIAISISSPIPGMAHGKPAGVRCVQLTDDNRCGIFGQKERPAVCSGLQAEEEMCGSTDQEALDILTWLEQETAPTLIAPKVM</sequence>
<dbReference type="PANTHER" id="PTHR36931">
    <property type="entry name" value="UPF0153 PROTEIN YEIW"/>
    <property type="match status" value="1"/>
</dbReference>
<dbReference type="EMBL" id="BCNV01000001">
    <property type="protein sequence ID" value="GAS81319.1"/>
    <property type="molecule type" value="Genomic_DNA"/>
</dbReference>
<proteinExistence type="predicted"/>
<evidence type="ECO:0000313" key="1">
    <source>
        <dbReference type="EMBL" id="GAS81319.1"/>
    </source>
</evidence>
<reference evidence="1 3" key="1">
    <citation type="journal article" date="2016" name="Genome Announc.">
        <title>Draft Genome Sequence of Paenibacillus amylolyticus Heshi-A3, Isolated from Fermented Rice Bran in a Japanese Fermented Seafood Dish.</title>
        <authorList>
            <person name="Akuzawa S."/>
            <person name="Nagaoka J."/>
            <person name="Kanekatsu M."/>
            <person name="Kubota E."/>
            <person name="Ohtake R."/>
            <person name="Suzuki T."/>
            <person name="Kanesaki Y."/>
        </authorList>
    </citation>
    <scope>NUCLEOTIDE SEQUENCE [LARGE SCALE GENOMIC DNA]</scope>
    <source>
        <strain evidence="1 3">Heshi-A3</strain>
    </source>
</reference>
<evidence type="ECO:0000313" key="3">
    <source>
        <dbReference type="Proteomes" id="UP000069697"/>
    </source>
</evidence>
<comment type="caution">
    <text evidence="1">The sequence shown here is derived from an EMBL/GenBank/DDBJ whole genome shotgun (WGS) entry which is preliminary data.</text>
</comment>
<reference evidence="2 4" key="3">
    <citation type="submission" date="2016-11" db="EMBL/GenBank/DDBJ databases">
        <title>Paenibacillus species isolates.</title>
        <authorList>
            <person name="Beno S.M."/>
        </authorList>
    </citation>
    <scope>NUCLEOTIDE SEQUENCE [LARGE SCALE GENOMIC DNA]</scope>
    <source>
        <strain evidence="2 4">FSL H8-0246</strain>
    </source>
</reference>
<accession>A0A117I0X2</accession>
<protein>
    <recommendedName>
        <fullName evidence="5">YkgJ family cysteine cluster protein</fullName>
    </recommendedName>
</protein>
<dbReference type="OrthoDB" id="6003696at2"/>
<reference evidence="3" key="2">
    <citation type="submission" date="2016-01" db="EMBL/GenBank/DDBJ databases">
        <title>Draft Genome Sequence of Paenibacillus amylolyticus Heshi-A3 that Was Isolated from Fermented Rice Bran with Aging Salted Mackerel, Which Was Named Heshiko as Traditional Fermented Seafood in Japan.</title>
        <authorList>
            <person name="Akuzawa S."/>
            <person name="Nakagawa J."/>
            <person name="Kanekatsu T."/>
            <person name="Kubota E."/>
            <person name="Ohtake R."/>
            <person name="Suzuki T."/>
            <person name="Kanesaki Y."/>
        </authorList>
    </citation>
    <scope>NUCLEOTIDE SEQUENCE [LARGE SCALE GENOMIC DNA]</scope>
    <source>
        <strain evidence="3">Heshi-A3</strain>
    </source>
</reference>
<dbReference type="Proteomes" id="UP000069697">
    <property type="component" value="Unassembled WGS sequence"/>
</dbReference>
<dbReference type="EMBL" id="MRTJ01000001">
    <property type="protein sequence ID" value="OMF17588.1"/>
    <property type="molecule type" value="Genomic_DNA"/>
</dbReference>
<evidence type="ECO:0008006" key="5">
    <source>
        <dbReference type="Google" id="ProtNLM"/>
    </source>
</evidence>
<gene>
    <name evidence="2" type="ORF">BK131_06420</name>
    <name evidence="1" type="ORF">PAHA3_1393</name>
</gene>
<dbReference type="Pfam" id="PF03692">
    <property type="entry name" value="CxxCxxCC"/>
    <property type="match status" value="1"/>
</dbReference>
<name>A0A117I0X2_PAEAM</name>
<dbReference type="PANTHER" id="PTHR36931:SF1">
    <property type="entry name" value="UPF0153 PROTEIN YEIW"/>
    <property type="match status" value="1"/>
</dbReference>
<evidence type="ECO:0000313" key="2">
    <source>
        <dbReference type="EMBL" id="OMF17588.1"/>
    </source>
</evidence>
<dbReference type="InterPro" id="IPR052572">
    <property type="entry name" value="UPF0153_domain"/>
</dbReference>